<evidence type="ECO:0000313" key="3">
    <source>
        <dbReference type="Proteomes" id="UP001335648"/>
    </source>
</evidence>
<keyword evidence="3" id="KW-1185">Reference proteome</keyword>
<name>A0AAN8BJM2_9TELE</name>
<evidence type="ECO:0000256" key="1">
    <source>
        <dbReference type="SAM" id="MobiDB-lite"/>
    </source>
</evidence>
<dbReference type="EMBL" id="JAULUE010002059">
    <property type="protein sequence ID" value="KAK5886270.1"/>
    <property type="molecule type" value="Genomic_DNA"/>
</dbReference>
<feature type="compositionally biased region" description="Basic and acidic residues" evidence="1">
    <location>
        <begin position="17"/>
        <end position="29"/>
    </location>
</feature>
<organism evidence="2 3">
    <name type="scientific">Champsocephalus esox</name>
    <name type="common">pike icefish</name>
    <dbReference type="NCBI Taxonomy" id="159716"/>
    <lineage>
        <taxon>Eukaryota</taxon>
        <taxon>Metazoa</taxon>
        <taxon>Chordata</taxon>
        <taxon>Craniata</taxon>
        <taxon>Vertebrata</taxon>
        <taxon>Euteleostomi</taxon>
        <taxon>Actinopterygii</taxon>
        <taxon>Neopterygii</taxon>
        <taxon>Teleostei</taxon>
        <taxon>Neoteleostei</taxon>
        <taxon>Acanthomorphata</taxon>
        <taxon>Eupercaria</taxon>
        <taxon>Perciformes</taxon>
        <taxon>Notothenioidei</taxon>
        <taxon>Channichthyidae</taxon>
        <taxon>Champsocephalus</taxon>
    </lineage>
</organism>
<sequence>MMTKTSCGTLSAGRRHRAEDTRETWRPYRTDAASGVPMGPGENLRIETAQPQDGNTFRCGGDDWLMQM</sequence>
<gene>
    <name evidence="2" type="ORF">CesoFtcFv8_017319</name>
</gene>
<dbReference type="AlphaFoldDB" id="A0AAN8BJM2"/>
<dbReference type="Proteomes" id="UP001335648">
    <property type="component" value="Unassembled WGS sequence"/>
</dbReference>
<feature type="region of interest" description="Disordered" evidence="1">
    <location>
        <begin position="1"/>
        <end position="40"/>
    </location>
</feature>
<comment type="caution">
    <text evidence="2">The sequence shown here is derived from an EMBL/GenBank/DDBJ whole genome shotgun (WGS) entry which is preliminary data.</text>
</comment>
<proteinExistence type="predicted"/>
<evidence type="ECO:0000313" key="2">
    <source>
        <dbReference type="EMBL" id="KAK5886270.1"/>
    </source>
</evidence>
<reference evidence="2 3" key="1">
    <citation type="journal article" date="2023" name="Mol. Biol. Evol.">
        <title>Genomics of Secondarily Temperate Adaptation in the Only Non-Antarctic Icefish.</title>
        <authorList>
            <person name="Rivera-Colon A.G."/>
            <person name="Rayamajhi N."/>
            <person name="Minhas B.F."/>
            <person name="Madrigal G."/>
            <person name="Bilyk K.T."/>
            <person name="Yoon V."/>
            <person name="Hune M."/>
            <person name="Gregory S."/>
            <person name="Cheng C.H.C."/>
            <person name="Catchen J.M."/>
        </authorList>
    </citation>
    <scope>NUCLEOTIDE SEQUENCE [LARGE SCALE GENOMIC DNA]</scope>
    <source>
        <strain evidence="2">JC2023a</strain>
    </source>
</reference>
<accession>A0AAN8BJM2</accession>
<protein>
    <submittedName>
        <fullName evidence="2">Uncharacterized protein</fullName>
    </submittedName>
</protein>